<protein>
    <submittedName>
        <fullName evidence="2">DgyrCDS4083</fullName>
    </submittedName>
</protein>
<dbReference type="Proteomes" id="UP000549394">
    <property type="component" value="Unassembled WGS sequence"/>
</dbReference>
<accession>A0A7I8VFW1</accession>
<feature type="region of interest" description="Disordered" evidence="1">
    <location>
        <begin position="146"/>
        <end position="172"/>
    </location>
</feature>
<feature type="compositionally biased region" description="Basic and acidic residues" evidence="1">
    <location>
        <begin position="107"/>
        <end position="122"/>
    </location>
</feature>
<evidence type="ECO:0000313" key="3">
    <source>
        <dbReference type="Proteomes" id="UP000549394"/>
    </source>
</evidence>
<feature type="region of interest" description="Disordered" evidence="1">
    <location>
        <begin position="101"/>
        <end position="122"/>
    </location>
</feature>
<dbReference type="AlphaFoldDB" id="A0A7I8VFW1"/>
<organism evidence="2 3">
    <name type="scientific">Dimorphilus gyrociliatus</name>
    <dbReference type="NCBI Taxonomy" id="2664684"/>
    <lineage>
        <taxon>Eukaryota</taxon>
        <taxon>Metazoa</taxon>
        <taxon>Spiralia</taxon>
        <taxon>Lophotrochozoa</taxon>
        <taxon>Annelida</taxon>
        <taxon>Polychaeta</taxon>
        <taxon>Polychaeta incertae sedis</taxon>
        <taxon>Dinophilidae</taxon>
        <taxon>Dimorphilus</taxon>
    </lineage>
</organism>
<feature type="region of interest" description="Disordered" evidence="1">
    <location>
        <begin position="1"/>
        <end position="85"/>
    </location>
</feature>
<keyword evidence="3" id="KW-1185">Reference proteome</keyword>
<dbReference type="EMBL" id="CAJFCJ010000005">
    <property type="protein sequence ID" value="CAD5115069.1"/>
    <property type="molecule type" value="Genomic_DNA"/>
</dbReference>
<proteinExistence type="predicted"/>
<comment type="caution">
    <text evidence="2">The sequence shown here is derived from an EMBL/GenBank/DDBJ whole genome shotgun (WGS) entry which is preliminary data.</text>
</comment>
<evidence type="ECO:0000313" key="2">
    <source>
        <dbReference type="EMBL" id="CAD5115069.1"/>
    </source>
</evidence>
<feature type="compositionally biased region" description="Basic and acidic residues" evidence="1">
    <location>
        <begin position="146"/>
        <end position="160"/>
    </location>
</feature>
<gene>
    <name evidence="2" type="ORF">DGYR_LOCUS3845</name>
</gene>
<feature type="compositionally biased region" description="Acidic residues" evidence="1">
    <location>
        <begin position="45"/>
        <end position="61"/>
    </location>
</feature>
<sequence>MLALPNNPVGSHVLHKNMPRRTVFPDADSETDAEEENLFDRQELSSDEDEEDEAESAEEGDPTQNDESSDDEAPAEVSKTASKKAASERFANIIEALKTSKKAKKEKRQDRQKLFEKQKEEKRTKLVEALPDGILDGVEEIVEADKLKAQRGEETGKNKEEEEDEEGVESQEVEPKKYIIRVLFLFYSF</sequence>
<feature type="compositionally biased region" description="Acidic residues" evidence="1">
    <location>
        <begin position="27"/>
        <end position="37"/>
    </location>
</feature>
<feature type="compositionally biased region" description="Acidic residues" evidence="1">
    <location>
        <begin position="161"/>
        <end position="172"/>
    </location>
</feature>
<evidence type="ECO:0000256" key="1">
    <source>
        <dbReference type="SAM" id="MobiDB-lite"/>
    </source>
</evidence>
<name>A0A7I8VFW1_9ANNE</name>
<reference evidence="2 3" key="1">
    <citation type="submission" date="2020-08" db="EMBL/GenBank/DDBJ databases">
        <authorList>
            <person name="Hejnol A."/>
        </authorList>
    </citation>
    <scope>NUCLEOTIDE SEQUENCE [LARGE SCALE GENOMIC DNA]</scope>
</reference>